<keyword evidence="2" id="KW-1185">Reference proteome</keyword>
<protein>
    <recommendedName>
        <fullName evidence="3">ApeA N-terminal domain-containing protein</fullName>
    </recommendedName>
</protein>
<evidence type="ECO:0000313" key="1">
    <source>
        <dbReference type="EMBL" id="VUZ84685.1"/>
    </source>
</evidence>
<accession>A0A564ZHA9</accession>
<dbReference type="AlphaFoldDB" id="A0A564ZHA9"/>
<sequence>MTPGKRSLSIPDRKVKQAWLLQQDVIDSVTKGFGIDGWLTVYSTRRSDVENTGIFCALVPNGAVDTVLQKTSWDLSVGAGMPGCTVYGGDDANAQYLRFGNDEGIEPLVMKRNFHGIRPSVIEIAEEFRHFHNLYHDARNNTYVKIDDDGNEENVVEVEGETVKIRLKELKQFLAIKEMHLAIFFDSVRFTTDLLATLGIDPINKTLTGDKFIYLYFVGDYNGPMRDECKSFSHVCGKQLIPGTTKNKSGFWPFDDRSKEFEEFIIGTDSNGDPIQHSCDPDKLADYVGANPNTRHYLTPVFFRRDVLNKYYAAPSKYSVEDGYLRCGVRWGLRLDNNHEKYIVVFLGDLGQDLSHNEQLYWKTYNVPRDGTISKVNWKRSFLAEFADPEASDLLFKCRFETIHENWTSANGWPLFKPLSSQDRHYYTSLRIPLADDQAEFDNQVSALAKILVESINEEDINKRLTTRGGGIKGITKLEEYFRERGFTDYSVHITFLRNLHDLRHGSAHRKGESYEKAARSFQLSGRDPRIVFQDILKGAISLLEYLITSLGIKSNDR</sequence>
<dbReference type="EMBL" id="CABIKM010000015">
    <property type="protein sequence ID" value="VUZ84685.1"/>
    <property type="molecule type" value="Genomic_DNA"/>
</dbReference>
<gene>
    <name evidence="1" type="ORF">MELA_01059</name>
</gene>
<proteinExistence type="predicted"/>
<organism evidence="1 2">
    <name type="scientific">Candidatus Methylomirabilis lanthanidiphila</name>
    <dbReference type="NCBI Taxonomy" id="2211376"/>
    <lineage>
        <taxon>Bacteria</taxon>
        <taxon>Candidatus Methylomirabilota</taxon>
        <taxon>Candidatus Methylomirabilia</taxon>
        <taxon>Candidatus Methylomirabilales</taxon>
        <taxon>Candidatus Methylomirabilaceae</taxon>
        <taxon>Candidatus Methylomirabilis</taxon>
    </lineage>
</organism>
<name>A0A564ZHA9_9BACT</name>
<reference evidence="1 2" key="1">
    <citation type="submission" date="2019-07" db="EMBL/GenBank/DDBJ databases">
        <authorList>
            <person name="Cremers G."/>
        </authorList>
    </citation>
    <scope>NUCLEOTIDE SEQUENCE [LARGE SCALE GENOMIC DNA]</scope>
</reference>
<evidence type="ECO:0000313" key="2">
    <source>
        <dbReference type="Proteomes" id="UP000334340"/>
    </source>
</evidence>
<dbReference type="Proteomes" id="UP000334340">
    <property type="component" value="Unassembled WGS sequence"/>
</dbReference>
<evidence type="ECO:0008006" key="3">
    <source>
        <dbReference type="Google" id="ProtNLM"/>
    </source>
</evidence>